<name>A0A6V7QH76_ANACO</name>
<sequence>MGCPSCTRTPPMAKSRHQYVPLMDGCSREAATLDPPSPPALSPRMPSRIERSRDFSQLWASYNSTHAPRALPWAEKSGEPGRAPLPFTPFGFDLFLAWDLSVDPSLFPFHCFSTIVKLGAWSWSIVEGRSWDFKS</sequence>
<accession>A0A6V7QH76</accession>
<feature type="region of interest" description="Disordered" evidence="1">
    <location>
        <begin position="28"/>
        <end position="47"/>
    </location>
</feature>
<dbReference type="EMBL" id="LR862136">
    <property type="protein sequence ID" value="CAD1842512.1"/>
    <property type="molecule type" value="Genomic_DNA"/>
</dbReference>
<evidence type="ECO:0000313" key="2">
    <source>
        <dbReference type="EMBL" id="CAD1842512.1"/>
    </source>
</evidence>
<dbReference type="AlphaFoldDB" id="A0A6V7QH76"/>
<evidence type="ECO:0000256" key="1">
    <source>
        <dbReference type="SAM" id="MobiDB-lite"/>
    </source>
</evidence>
<protein>
    <submittedName>
        <fullName evidence="2">Uncharacterized protein</fullName>
    </submittedName>
</protein>
<reference evidence="2" key="1">
    <citation type="submission" date="2020-07" db="EMBL/GenBank/DDBJ databases">
        <authorList>
            <person name="Lin J."/>
        </authorList>
    </citation>
    <scope>NUCLEOTIDE SEQUENCE</scope>
</reference>
<organism evidence="2">
    <name type="scientific">Ananas comosus var. bracteatus</name>
    <name type="common">red pineapple</name>
    <dbReference type="NCBI Taxonomy" id="296719"/>
    <lineage>
        <taxon>Eukaryota</taxon>
        <taxon>Viridiplantae</taxon>
        <taxon>Streptophyta</taxon>
        <taxon>Embryophyta</taxon>
        <taxon>Tracheophyta</taxon>
        <taxon>Spermatophyta</taxon>
        <taxon>Magnoliopsida</taxon>
        <taxon>Liliopsida</taxon>
        <taxon>Poales</taxon>
        <taxon>Bromeliaceae</taxon>
        <taxon>Bromelioideae</taxon>
        <taxon>Ananas</taxon>
    </lineage>
</organism>
<gene>
    <name evidence="2" type="ORF">CB5_LOCUS25723</name>
</gene>
<proteinExistence type="predicted"/>